<accession>A0A521FNA3</accession>
<evidence type="ECO:0000313" key="4">
    <source>
        <dbReference type="EMBL" id="SMO97050.1"/>
    </source>
</evidence>
<feature type="binding site" evidence="3">
    <location>
        <begin position="8"/>
        <end position="15"/>
    </location>
    <ligand>
        <name>substrate</name>
    </ligand>
</feature>
<evidence type="ECO:0000313" key="5">
    <source>
        <dbReference type="Proteomes" id="UP000317557"/>
    </source>
</evidence>
<dbReference type="InterPro" id="IPR051695">
    <property type="entry name" value="Phosphoglycerate_Mutase"/>
</dbReference>
<dbReference type="PANTHER" id="PTHR46517:SF1">
    <property type="entry name" value="FRUCTOSE-2,6-BISPHOSPHATASE TIGAR"/>
    <property type="match status" value="1"/>
</dbReference>
<dbReference type="CDD" id="cd07067">
    <property type="entry name" value="HP_PGM_like"/>
    <property type="match status" value="1"/>
</dbReference>
<dbReference type="RefSeq" id="WP_142456278.1">
    <property type="nucleotide sequence ID" value="NZ_FXTP01000022.1"/>
</dbReference>
<dbReference type="PANTHER" id="PTHR46517">
    <property type="entry name" value="FRUCTOSE-2,6-BISPHOSPHATASE TIGAR"/>
    <property type="match status" value="1"/>
</dbReference>
<dbReference type="Proteomes" id="UP000317557">
    <property type="component" value="Unassembled WGS sequence"/>
</dbReference>
<keyword evidence="1" id="KW-0378">Hydrolase</keyword>
<dbReference type="SMART" id="SM00855">
    <property type="entry name" value="PGAM"/>
    <property type="match status" value="1"/>
</dbReference>
<proteinExistence type="predicted"/>
<dbReference type="AlphaFoldDB" id="A0A521FNA3"/>
<evidence type="ECO:0000256" key="3">
    <source>
        <dbReference type="PIRSR" id="PIRSR613078-2"/>
    </source>
</evidence>
<feature type="binding site" evidence="3">
    <location>
        <position position="59"/>
    </location>
    <ligand>
        <name>substrate</name>
    </ligand>
</feature>
<dbReference type="EMBL" id="FXTP01000022">
    <property type="protein sequence ID" value="SMO97050.1"/>
    <property type="molecule type" value="Genomic_DNA"/>
</dbReference>
<name>A0A521FNA3_9BACT</name>
<dbReference type="InterPro" id="IPR013078">
    <property type="entry name" value="His_Pase_superF_clade-1"/>
</dbReference>
<dbReference type="GO" id="GO:0043456">
    <property type="term" value="P:regulation of pentose-phosphate shunt"/>
    <property type="evidence" value="ECO:0007669"/>
    <property type="project" value="TreeGrafter"/>
</dbReference>
<dbReference type="SUPFAM" id="SSF53254">
    <property type="entry name" value="Phosphoglycerate mutase-like"/>
    <property type="match status" value="1"/>
</dbReference>
<gene>
    <name evidence="4" type="ORF">SAMN06265219_12226</name>
</gene>
<dbReference type="Pfam" id="PF00300">
    <property type="entry name" value="His_Phos_1"/>
    <property type="match status" value="1"/>
</dbReference>
<dbReference type="InterPro" id="IPR029033">
    <property type="entry name" value="His_PPase_superfam"/>
</dbReference>
<dbReference type="GO" id="GO:0005829">
    <property type="term" value="C:cytosol"/>
    <property type="evidence" value="ECO:0007669"/>
    <property type="project" value="TreeGrafter"/>
</dbReference>
<dbReference type="GO" id="GO:0045820">
    <property type="term" value="P:negative regulation of glycolytic process"/>
    <property type="evidence" value="ECO:0007669"/>
    <property type="project" value="TreeGrafter"/>
</dbReference>
<dbReference type="OrthoDB" id="9782128at2"/>
<feature type="active site" description="Tele-phosphohistidine intermediate" evidence="2">
    <location>
        <position position="9"/>
    </location>
</feature>
<dbReference type="GO" id="GO:0004331">
    <property type="term" value="F:fructose-2,6-bisphosphate 2-phosphatase activity"/>
    <property type="evidence" value="ECO:0007669"/>
    <property type="project" value="TreeGrafter"/>
</dbReference>
<keyword evidence="5" id="KW-1185">Reference proteome</keyword>
<sequence length="205" mass="23340">MKQLFFIRHGETDNNKTGVIQGRGVDASLNDTGRMQAQAIIEALENYEVERIVASGLVRTHETVQPLADQRKLTVEKYPELDEIDFGVLEGRAFTDIKDEVEVIHNEWKSGNVDFAPDEGESPRQTFARANAKVVEILETAKEEIIVFMIHGRLTRILLSEWLGYGLQNMHKVKHQNAAINHLTWKDGKFEAVKLNQVNHLKQLV</sequence>
<dbReference type="Gene3D" id="3.40.50.1240">
    <property type="entry name" value="Phosphoglycerate mutase-like"/>
    <property type="match status" value="1"/>
</dbReference>
<dbReference type="PIRSF" id="PIRSF000709">
    <property type="entry name" value="6PFK_2-Ptase"/>
    <property type="match status" value="1"/>
</dbReference>
<evidence type="ECO:0000256" key="1">
    <source>
        <dbReference type="ARBA" id="ARBA00022801"/>
    </source>
</evidence>
<evidence type="ECO:0000256" key="2">
    <source>
        <dbReference type="PIRSR" id="PIRSR613078-1"/>
    </source>
</evidence>
<reference evidence="4 5" key="1">
    <citation type="submission" date="2017-05" db="EMBL/GenBank/DDBJ databases">
        <authorList>
            <person name="Varghese N."/>
            <person name="Submissions S."/>
        </authorList>
    </citation>
    <scope>NUCLEOTIDE SEQUENCE [LARGE SCALE GENOMIC DNA]</scope>
    <source>
        <strain evidence="4 5">DSM 21985</strain>
    </source>
</reference>
<organism evidence="4 5">
    <name type="scientific">Gracilimonas mengyeensis</name>
    <dbReference type="NCBI Taxonomy" id="1302730"/>
    <lineage>
        <taxon>Bacteria</taxon>
        <taxon>Pseudomonadati</taxon>
        <taxon>Balneolota</taxon>
        <taxon>Balneolia</taxon>
        <taxon>Balneolales</taxon>
        <taxon>Balneolaceae</taxon>
        <taxon>Gracilimonas</taxon>
    </lineage>
</organism>
<protein>
    <submittedName>
        <fullName evidence="4">Probable phosphoglycerate mutase</fullName>
    </submittedName>
</protein>
<feature type="active site" description="Proton donor/acceptor" evidence="2">
    <location>
        <position position="83"/>
    </location>
</feature>